<dbReference type="OrthoDB" id="7853348at2"/>
<dbReference type="AlphaFoldDB" id="U3AIV1"/>
<dbReference type="InterPro" id="IPR009057">
    <property type="entry name" value="Homeodomain-like_sf"/>
</dbReference>
<dbReference type="Proteomes" id="UP000016566">
    <property type="component" value="Unassembled WGS sequence"/>
</dbReference>
<name>U3AIV1_9RHOB</name>
<dbReference type="RefSeq" id="WP_021695707.1">
    <property type="nucleotide sequence ID" value="NZ_BATB01000112.1"/>
</dbReference>
<reference evidence="1" key="1">
    <citation type="journal article" date="2013" name="Genome Announc.">
        <title>Draft Genome Sequence of Loktanella cinnabarina LL-001T, Isolated from Deep-Sea Floor Sediment.</title>
        <authorList>
            <person name="Nishi S."/>
            <person name="Tsubouchi T."/>
            <person name="Takaki Y."/>
            <person name="Koyanagi R."/>
            <person name="Satoh N."/>
            <person name="Maruyama T."/>
            <person name="Hatada Y."/>
        </authorList>
    </citation>
    <scope>NUCLEOTIDE SEQUENCE [LARGE SCALE GENOMIC DNA]</scope>
    <source>
        <strain evidence="1">LL-001</strain>
    </source>
</reference>
<evidence type="ECO:0000313" key="2">
    <source>
        <dbReference type="Proteomes" id="UP000016566"/>
    </source>
</evidence>
<comment type="caution">
    <text evidence="1">The sequence shown here is derived from an EMBL/GenBank/DDBJ whole genome shotgun (WGS) entry which is preliminary data.</text>
</comment>
<gene>
    <name evidence="1" type="ORF">MBELCI_3661</name>
</gene>
<sequence>MSDDSPRYQFYQADFIPPPLDKRIATVEIWPTANHADGEFEIRMNASFGVDIVALRTGSGDVEVEIEIRQAEVVLKEHGCLLQHGHHYYEYFSPRPIEKRYIEEANTEREGSLGQDGNLLPRISVRGVKKGLKSAAWDDSDIGFRHPELRTVIVGDWRKGSALSGTFPRTYSGWLASRSNGSEASGVLAKLNVRKNWIEIRRVEVGDAKTAIGRAIQSVRSLSPKRSAPKMELFSDLVRELIYLQLQSSDQKDLATLAAAGLVVAERGAFRPIAAQASKCRLEAPGHVLLRMLNAPDGAERATYDALISEVHALQVSGGSDFFPLVPYARVLDVYLRLTSKFEIGAGAIDAAKVLEYCDKKSFLLLKGLGLIREEKGGVQVFNHFPQMSTIMSFQAIVRRQKTIAFVDDLLRNDPLVSAYDVGRELNDKFSKGWKESSFQRYGHQILSWVRFEGTEADARGRRIRMTEERVKLLTKYVAEGVPIDEIAAHLDVSRATLYSWRRSEKNTVISKYGGWKLVQSNREED</sequence>
<dbReference type="Gene3D" id="1.10.10.60">
    <property type="entry name" value="Homeodomain-like"/>
    <property type="match status" value="1"/>
</dbReference>
<keyword evidence="2" id="KW-1185">Reference proteome</keyword>
<organism evidence="1 2">
    <name type="scientific">Limimaricola cinnabarinus LL-001</name>
    <dbReference type="NCBI Taxonomy" id="1337093"/>
    <lineage>
        <taxon>Bacteria</taxon>
        <taxon>Pseudomonadati</taxon>
        <taxon>Pseudomonadota</taxon>
        <taxon>Alphaproteobacteria</taxon>
        <taxon>Rhodobacterales</taxon>
        <taxon>Paracoccaceae</taxon>
        <taxon>Limimaricola</taxon>
    </lineage>
</organism>
<dbReference type="EMBL" id="BATB01000112">
    <property type="protein sequence ID" value="GAD57609.1"/>
    <property type="molecule type" value="Genomic_DNA"/>
</dbReference>
<dbReference type="SUPFAM" id="SSF46689">
    <property type="entry name" value="Homeodomain-like"/>
    <property type="match status" value="1"/>
</dbReference>
<proteinExistence type="predicted"/>
<accession>U3AIV1</accession>
<protein>
    <submittedName>
        <fullName evidence="1">Uncharacterized protein</fullName>
    </submittedName>
</protein>
<evidence type="ECO:0000313" key="1">
    <source>
        <dbReference type="EMBL" id="GAD57609.1"/>
    </source>
</evidence>